<keyword evidence="5" id="KW-1185">Reference proteome</keyword>
<dbReference type="Pfam" id="PF07894">
    <property type="entry name" value="SACK1"/>
    <property type="match status" value="1"/>
</dbReference>
<dbReference type="Gene3D" id="3.30.870.10">
    <property type="entry name" value="Endonuclease Chain A"/>
    <property type="match status" value="1"/>
</dbReference>
<name>A0AAV7PDG0_PLEWA</name>
<comment type="caution">
    <text evidence="4">The sequence shown here is derived from an EMBL/GenBank/DDBJ whole genome shotgun (WGS) entry which is preliminary data.</text>
</comment>
<dbReference type="AlphaFoldDB" id="A0AAV7PDG0"/>
<dbReference type="Proteomes" id="UP001066276">
    <property type="component" value="Chromosome 7"/>
</dbReference>
<accession>A0AAV7PDG0</accession>
<feature type="compositionally biased region" description="Low complexity" evidence="2">
    <location>
        <begin position="175"/>
        <end position="188"/>
    </location>
</feature>
<feature type="region of interest" description="Disordered" evidence="2">
    <location>
        <begin position="170"/>
        <end position="191"/>
    </location>
</feature>
<dbReference type="PANTHER" id="PTHR16181:SF29">
    <property type="entry name" value="PROTEIN FAM83A-RELATED"/>
    <property type="match status" value="1"/>
</dbReference>
<reference evidence="4" key="1">
    <citation type="journal article" date="2022" name="bioRxiv">
        <title>Sequencing and chromosome-scale assembly of the giantPleurodeles waltlgenome.</title>
        <authorList>
            <person name="Brown T."/>
            <person name="Elewa A."/>
            <person name="Iarovenko S."/>
            <person name="Subramanian E."/>
            <person name="Araus A.J."/>
            <person name="Petzold A."/>
            <person name="Susuki M."/>
            <person name="Suzuki K.-i.T."/>
            <person name="Hayashi T."/>
            <person name="Toyoda A."/>
            <person name="Oliveira C."/>
            <person name="Osipova E."/>
            <person name="Leigh N.D."/>
            <person name="Simon A."/>
            <person name="Yun M.H."/>
        </authorList>
    </citation>
    <scope>NUCLEOTIDE SEQUENCE</scope>
    <source>
        <strain evidence="4">20211129_DDA</strain>
        <tissue evidence="4">Liver</tissue>
    </source>
</reference>
<dbReference type="SUPFAM" id="SSF56024">
    <property type="entry name" value="Phospholipase D/nuclease"/>
    <property type="match status" value="1"/>
</dbReference>
<dbReference type="GO" id="GO:0019901">
    <property type="term" value="F:protein kinase binding"/>
    <property type="evidence" value="ECO:0007669"/>
    <property type="project" value="TreeGrafter"/>
</dbReference>
<dbReference type="InterPro" id="IPR012461">
    <property type="entry name" value="SACK1"/>
</dbReference>
<protein>
    <recommendedName>
        <fullName evidence="3">Scaffolding anchor of CK1 domain-containing protein</fullName>
    </recommendedName>
</protein>
<evidence type="ECO:0000256" key="2">
    <source>
        <dbReference type="SAM" id="MobiDB-lite"/>
    </source>
</evidence>
<gene>
    <name evidence="4" type="ORF">NDU88_003013</name>
</gene>
<dbReference type="PANTHER" id="PTHR16181">
    <property type="entry name" value="PROTEIN FAM83A-RELATED"/>
    <property type="match status" value="1"/>
</dbReference>
<evidence type="ECO:0000313" key="4">
    <source>
        <dbReference type="EMBL" id="KAJ1124563.1"/>
    </source>
</evidence>
<feature type="region of interest" description="Disordered" evidence="2">
    <location>
        <begin position="423"/>
        <end position="447"/>
    </location>
</feature>
<dbReference type="EMBL" id="JANPWB010000011">
    <property type="protein sequence ID" value="KAJ1124563.1"/>
    <property type="molecule type" value="Genomic_DNA"/>
</dbReference>
<dbReference type="GO" id="GO:0007165">
    <property type="term" value="P:signal transduction"/>
    <property type="evidence" value="ECO:0007669"/>
    <property type="project" value="TreeGrafter"/>
</dbReference>
<comment type="similarity">
    <text evidence="1">Belongs to the FAM83 family.</text>
</comment>
<sequence length="579" mass="64742">MTSPVVIAIVMDLFTDVDIMCDLVAAASKRKVPVYLLLDEKNLGYFIEMWEKLDFKSIQVPNLRVRTLTGSTYCTKSGKKFSGQFLEKFILIDCEQVIAGTYSFSWIASQVHSNMVTLFIGKIVEDFDTEFRCLYAVSNKVDYFSNADSNISPYSRPLIWNTQPILRLAPEATPSNGSSSHSDSTISSLKASQTSTSYKVINKDKHAPPDLNNDVRQDVNGGFGANFINERRRLSNPNTLADKDHSFGLHNLGLRTSLLSKSTPALNQFEPVPNFTLGTITERAFSQNDHKTGSTNANVDSLGQEEISKEQSHNISRNDKRMTLGHSHLDMMMSYRRQGLQALMTNNQQTDHKPFTAVKSNVSRFQADTANPTHLVGRKDMSKEKNSTLNEDEKTMTLGHSKLDMITKFRPQTTNNIQAENLASTNMKSDSSQNQTTNSNYTENKRDVPTNLTGLKASMGGNQNTLSSDEKTMTLGHSRLDMITKYRPQPTTGMAGLQSDYKTPSVLKSDVSANHTADDSRTEEVKDTCTHHVSLKDDLKESTNLSRNDKRMTLGHSKLDMITNHNKGKPTKAYSRFRP</sequence>
<evidence type="ECO:0000313" key="5">
    <source>
        <dbReference type="Proteomes" id="UP001066276"/>
    </source>
</evidence>
<proteinExistence type="inferred from homology"/>
<evidence type="ECO:0000259" key="3">
    <source>
        <dbReference type="Pfam" id="PF07894"/>
    </source>
</evidence>
<feature type="domain" description="Scaffolding anchor of CK1" evidence="3">
    <location>
        <begin position="6"/>
        <end position="139"/>
    </location>
</feature>
<evidence type="ECO:0000256" key="1">
    <source>
        <dbReference type="ARBA" id="ARBA00006937"/>
    </source>
</evidence>
<feature type="compositionally biased region" description="Low complexity" evidence="2">
    <location>
        <begin position="431"/>
        <end position="440"/>
    </location>
</feature>
<dbReference type="InterPro" id="IPR050944">
    <property type="entry name" value="FAM83"/>
</dbReference>
<organism evidence="4 5">
    <name type="scientific">Pleurodeles waltl</name>
    <name type="common">Iberian ribbed newt</name>
    <dbReference type="NCBI Taxonomy" id="8319"/>
    <lineage>
        <taxon>Eukaryota</taxon>
        <taxon>Metazoa</taxon>
        <taxon>Chordata</taxon>
        <taxon>Craniata</taxon>
        <taxon>Vertebrata</taxon>
        <taxon>Euteleostomi</taxon>
        <taxon>Amphibia</taxon>
        <taxon>Batrachia</taxon>
        <taxon>Caudata</taxon>
        <taxon>Salamandroidea</taxon>
        <taxon>Salamandridae</taxon>
        <taxon>Pleurodelinae</taxon>
        <taxon>Pleurodeles</taxon>
    </lineage>
</organism>